<comment type="caution">
    <text evidence="2">The sequence shown here is derived from an EMBL/GenBank/DDBJ whole genome shotgun (WGS) entry which is preliminary data.</text>
</comment>
<sequence length="227" mass="23800">LGPVPSTLDRVLVWALPAAALVLSRAAYSWFASPAHLLVTLGAWGVFAGVLRVLPRGHDRFGLCAAVGGAALVRTLVLLVALAGRGPGRYWYDFWTQPQARSVYITVAVAAFLWVPVAAYVALRALGARFTAPPVLAAAGTELTRLGVTLWAAGLETSLAVWNDQMALLPWGMHRILGITGFLDIPSWLPKLVTAAGGTLIAAGGLIAAAAGRPAGRRNPAPREPVM</sequence>
<feature type="transmembrane region" description="Helical" evidence="1">
    <location>
        <begin position="37"/>
        <end position="54"/>
    </location>
</feature>
<keyword evidence="1" id="KW-1133">Transmembrane helix</keyword>
<proteinExistence type="predicted"/>
<keyword evidence="1" id="KW-0472">Membrane</keyword>
<dbReference type="RefSeq" id="WP_378213375.1">
    <property type="nucleotide sequence ID" value="NZ_JBHLZP010000948.1"/>
</dbReference>
<evidence type="ECO:0000313" key="2">
    <source>
        <dbReference type="EMBL" id="MFB9840155.1"/>
    </source>
</evidence>
<evidence type="ECO:0000313" key="3">
    <source>
        <dbReference type="Proteomes" id="UP001589627"/>
    </source>
</evidence>
<dbReference type="Proteomes" id="UP001589627">
    <property type="component" value="Unassembled WGS sequence"/>
</dbReference>
<protein>
    <submittedName>
        <fullName evidence="2">Uncharacterized protein</fullName>
    </submittedName>
</protein>
<feature type="non-terminal residue" evidence="2">
    <location>
        <position position="1"/>
    </location>
</feature>
<feature type="transmembrane region" description="Helical" evidence="1">
    <location>
        <begin position="61"/>
        <end position="83"/>
    </location>
</feature>
<keyword evidence="3" id="KW-1185">Reference proteome</keyword>
<feature type="transmembrane region" description="Helical" evidence="1">
    <location>
        <begin position="103"/>
        <end position="123"/>
    </location>
</feature>
<keyword evidence="1" id="KW-0812">Transmembrane</keyword>
<evidence type="ECO:0000256" key="1">
    <source>
        <dbReference type="SAM" id="Phobius"/>
    </source>
</evidence>
<gene>
    <name evidence="2" type="ORF">ACFFNX_49210</name>
</gene>
<organism evidence="2 3">
    <name type="scientific">Actinoallomurus acaciae</name>
    <dbReference type="NCBI Taxonomy" id="502577"/>
    <lineage>
        <taxon>Bacteria</taxon>
        <taxon>Bacillati</taxon>
        <taxon>Actinomycetota</taxon>
        <taxon>Actinomycetes</taxon>
        <taxon>Streptosporangiales</taxon>
        <taxon>Thermomonosporaceae</taxon>
        <taxon>Actinoallomurus</taxon>
    </lineage>
</organism>
<dbReference type="EMBL" id="JBHLZP010000948">
    <property type="protein sequence ID" value="MFB9840155.1"/>
    <property type="molecule type" value="Genomic_DNA"/>
</dbReference>
<accession>A0ABV5YYR5</accession>
<name>A0ABV5YYR5_9ACTN</name>
<reference evidence="2 3" key="1">
    <citation type="submission" date="2024-09" db="EMBL/GenBank/DDBJ databases">
        <authorList>
            <person name="Sun Q."/>
            <person name="Mori K."/>
        </authorList>
    </citation>
    <scope>NUCLEOTIDE SEQUENCE [LARGE SCALE GENOMIC DNA]</scope>
    <source>
        <strain evidence="2 3">TBRC 0563</strain>
    </source>
</reference>